<evidence type="ECO:0000313" key="1">
    <source>
        <dbReference type="EMBL" id="GAA0367314.1"/>
    </source>
</evidence>
<organism evidence="1 2">
    <name type="scientific">Actinoallomurus spadix</name>
    <dbReference type="NCBI Taxonomy" id="79912"/>
    <lineage>
        <taxon>Bacteria</taxon>
        <taxon>Bacillati</taxon>
        <taxon>Actinomycetota</taxon>
        <taxon>Actinomycetes</taxon>
        <taxon>Streptosporangiales</taxon>
        <taxon>Thermomonosporaceae</taxon>
        <taxon>Actinoallomurus</taxon>
    </lineage>
</organism>
<reference evidence="1 2" key="1">
    <citation type="journal article" date="2019" name="Int. J. Syst. Evol. Microbiol.">
        <title>The Global Catalogue of Microorganisms (GCM) 10K type strain sequencing project: providing services to taxonomists for standard genome sequencing and annotation.</title>
        <authorList>
            <consortium name="The Broad Institute Genomics Platform"/>
            <consortium name="The Broad Institute Genome Sequencing Center for Infectious Disease"/>
            <person name="Wu L."/>
            <person name="Ma J."/>
        </authorList>
    </citation>
    <scope>NUCLEOTIDE SEQUENCE [LARGE SCALE GENOMIC DNA]</scope>
    <source>
        <strain evidence="1 2">JCM 3146</strain>
    </source>
</reference>
<keyword evidence="2" id="KW-1185">Reference proteome</keyword>
<gene>
    <name evidence="1" type="ORF">GCM10010151_66540</name>
</gene>
<dbReference type="RefSeq" id="WP_252799200.1">
    <property type="nucleotide sequence ID" value="NZ_BAAABM010000066.1"/>
</dbReference>
<sequence>MAPDPDSVWEDAHTDYGPHRRLRAAPSGLAVSDIEWCSHLQETPNGWLLHAGCLLETLVSGQPIYLMHTTTYLEAIRASGQLYQAAGCLVGALYCAPLTREPTGLRPHNLGSWLLETKPRARTIVFEVTPGRPVPAKGIDYLRLGGVHLRTYMDHRAFLTAAEDDQLCRAAVERVRRAAGFLDVLLAGACGTYTPEAQFLDQLAAAVPIVPFLGYLYFEVVAEYLMLHSISPQTKAYAQVGEMNNRLYKQLAFAAVDTMGHLFDLALFRPAHDRLRDLIWQIETGLVAGAADYIRRRLSHLFACVALAPSQDAASVSFRDATFDALAQTAPGLLGQMVFRQLRTSLRYPQLFPIFEQAKATAASAYWNTHGIPTPFNGVTPKGEIGLNLAWPTGARAWVAEACQQGLLHPTGELTLTFVPRLADLRETALGRARFAVTAAPSSIPPSAPNNC</sequence>
<dbReference type="Proteomes" id="UP001501822">
    <property type="component" value="Unassembled WGS sequence"/>
</dbReference>
<protein>
    <submittedName>
        <fullName evidence="1">Uncharacterized protein</fullName>
    </submittedName>
</protein>
<accession>A0ABN0XLI3</accession>
<proteinExistence type="predicted"/>
<comment type="caution">
    <text evidence="1">The sequence shown here is derived from an EMBL/GenBank/DDBJ whole genome shotgun (WGS) entry which is preliminary data.</text>
</comment>
<name>A0ABN0XLI3_9ACTN</name>
<dbReference type="EMBL" id="BAAABM010000066">
    <property type="protein sequence ID" value="GAA0367314.1"/>
    <property type="molecule type" value="Genomic_DNA"/>
</dbReference>
<evidence type="ECO:0000313" key="2">
    <source>
        <dbReference type="Proteomes" id="UP001501822"/>
    </source>
</evidence>